<dbReference type="EMBL" id="BSXW01000667">
    <property type="protein sequence ID" value="GMF27585.1"/>
    <property type="molecule type" value="Genomic_DNA"/>
</dbReference>
<reference evidence="2" key="1">
    <citation type="submission" date="2023-04" db="EMBL/GenBank/DDBJ databases">
        <title>Phytophthora lilii NBRC 32176.</title>
        <authorList>
            <person name="Ichikawa N."/>
            <person name="Sato H."/>
            <person name="Tonouchi N."/>
        </authorList>
    </citation>
    <scope>NUCLEOTIDE SEQUENCE</scope>
    <source>
        <strain evidence="2">NBRC 32176</strain>
    </source>
</reference>
<sequence length="252" mass="26206">MNISYKMSALAVVPFRLTDKIGLVKAASSSSSALQRQSVLCTTSLVMRVSRRSSSASSSQSRRDGQERAAEPVPAGLQRRLVRRLGLRAVPDGDHGAAGARGRPGLEPGGPEHVGRGVAAAQGGADHGRDGDRARRRGLRALAAGLHAHAGELAALAGVGHQRAVPRVALPVRLPAHGGQLGARGGAALLLLRAQPVQRGAGLPLLPALPPLHGALPVGRSRCVPPHPRQISERSSLTLLCNCKAHTVLCFW</sequence>
<gene>
    <name evidence="2" type="ORF">Plil01_001154800</name>
</gene>
<proteinExistence type="predicted"/>
<dbReference type="Proteomes" id="UP001165083">
    <property type="component" value="Unassembled WGS sequence"/>
</dbReference>
<protein>
    <submittedName>
        <fullName evidence="2">Unnamed protein product</fullName>
    </submittedName>
</protein>
<evidence type="ECO:0000313" key="2">
    <source>
        <dbReference type="EMBL" id="GMF27585.1"/>
    </source>
</evidence>
<evidence type="ECO:0000256" key="1">
    <source>
        <dbReference type="SAM" id="MobiDB-lite"/>
    </source>
</evidence>
<feature type="compositionally biased region" description="Basic and acidic residues" evidence="1">
    <location>
        <begin position="61"/>
        <end position="70"/>
    </location>
</feature>
<comment type="caution">
    <text evidence="2">The sequence shown here is derived from an EMBL/GenBank/DDBJ whole genome shotgun (WGS) entry which is preliminary data.</text>
</comment>
<organism evidence="2 3">
    <name type="scientific">Phytophthora lilii</name>
    <dbReference type="NCBI Taxonomy" id="2077276"/>
    <lineage>
        <taxon>Eukaryota</taxon>
        <taxon>Sar</taxon>
        <taxon>Stramenopiles</taxon>
        <taxon>Oomycota</taxon>
        <taxon>Peronosporomycetes</taxon>
        <taxon>Peronosporales</taxon>
        <taxon>Peronosporaceae</taxon>
        <taxon>Phytophthora</taxon>
    </lineage>
</organism>
<name>A0A9W6U9A1_9STRA</name>
<feature type="region of interest" description="Disordered" evidence="1">
    <location>
        <begin position="50"/>
        <end position="132"/>
    </location>
</feature>
<keyword evidence="3" id="KW-1185">Reference proteome</keyword>
<evidence type="ECO:0000313" key="3">
    <source>
        <dbReference type="Proteomes" id="UP001165083"/>
    </source>
</evidence>
<dbReference type="AlphaFoldDB" id="A0A9W6U9A1"/>
<feature type="compositionally biased region" description="Low complexity" evidence="1">
    <location>
        <begin position="97"/>
        <end position="124"/>
    </location>
</feature>
<accession>A0A9W6U9A1</accession>